<comment type="caution">
    <text evidence="6">The sequence shown here is derived from an EMBL/GenBank/DDBJ whole genome shotgun (WGS) entry which is preliminary data.</text>
</comment>
<evidence type="ECO:0000256" key="5">
    <source>
        <dbReference type="SAM" id="Phobius"/>
    </source>
</evidence>
<reference evidence="6 7" key="1">
    <citation type="journal article" date="2024" name="Int. J. Syst. Evol. Microbiol.">
        <title>Virgibacillus tibetensis sp. nov., isolated from salt lake on the Tibetan Plateau of China.</title>
        <authorList>
            <person name="Phurbu D."/>
            <person name="Liu Z.-X."/>
            <person name="Wang R."/>
            <person name="Zheng Y.-Y."/>
            <person name="Liu H.-C."/>
            <person name="Zhou Y.-G."/>
            <person name="Yu Y.-J."/>
            <person name="Li A.-H."/>
        </authorList>
    </citation>
    <scope>NUCLEOTIDE SEQUENCE [LARGE SCALE GENOMIC DNA]</scope>
    <source>
        <strain evidence="6 7">C22-A2</strain>
    </source>
</reference>
<keyword evidence="3 5" id="KW-1133">Transmembrane helix</keyword>
<protein>
    <submittedName>
        <fullName evidence="6">Transporter</fullName>
    </submittedName>
</protein>
<name>A0ABU6KIC4_9BACI</name>
<evidence type="ECO:0000256" key="4">
    <source>
        <dbReference type="ARBA" id="ARBA00023136"/>
    </source>
</evidence>
<dbReference type="EMBL" id="JARZFX010000010">
    <property type="protein sequence ID" value="MEC5425068.1"/>
    <property type="molecule type" value="Genomic_DNA"/>
</dbReference>
<keyword evidence="4 5" id="KW-0472">Membrane</keyword>
<evidence type="ECO:0000256" key="1">
    <source>
        <dbReference type="ARBA" id="ARBA00004141"/>
    </source>
</evidence>
<comment type="subcellular location">
    <subcellularLocation>
        <location evidence="1">Membrane</location>
        <topology evidence="1">Multi-pass membrane protein</topology>
    </subcellularLocation>
</comment>
<feature type="transmembrane region" description="Helical" evidence="5">
    <location>
        <begin position="105"/>
        <end position="126"/>
    </location>
</feature>
<dbReference type="Proteomes" id="UP001335737">
    <property type="component" value="Unassembled WGS sequence"/>
</dbReference>
<feature type="transmembrane region" description="Helical" evidence="5">
    <location>
        <begin position="138"/>
        <end position="156"/>
    </location>
</feature>
<evidence type="ECO:0000256" key="2">
    <source>
        <dbReference type="ARBA" id="ARBA00022692"/>
    </source>
</evidence>
<evidence type="ECO:0000313" key="6">
    <source>
        <dbReference type="EMBL" id="MEC5425068.1"/>
    </source>
</evidence>
<feature type="transmembrane region" description="Helical" evidence="5">
    <location>
        <begin position="162"/>
        <end position="184"/>
    </location>
</feature>
<organism evidence="6 7">
    <name type="scientific">Virgibacillus tibetensis</name>
    <dbReference type="NCBI Taxonomy" id="3042313"/>
    <lineage>
        <taxon>Bacteria</taxon>
        <taxon>Bacillati</taxon>
        <taxon>Bacillota</taxon>
        <taxon>Bacilli</taxon>
        <taxon>Bacillales</taxon>
        <taxon>Bacillaceae</taxon>
        <taxon>Virgibacillus</taxon>
    </lineage>
</organism>
<feature type="transmembrane region" description="Helical" evidence="5">
    <location>
        <begin position="61"/>
        <end position="85"/>
    </location>
</feature>
<evidence type="ECO:0000256" key="3">
    <source>
        <dbReference type="ARBA" id="ARBA00022989"/>
    </source>
</evidence>
<evidence type="ECO:0000313" key="7">
    <source>
        <dbReference type="Proteomes" id="UP001335737"/>
    </source>
</evidence>
<sequence length="208" mass="24384">MKIVYEGTMILLVMLTIITIWSDNTYNATINWVVWIVFVTDFTFRLITASKKWNFIKQNPFLLLAIIPFDQFFQMARIVRVIYFFRIKTITKYYVTPYIEKLTYRSLTAGIAIILLLLVIKSFVIWSMEDSVNTHLDSLYVVFGHLLFFGHQIFVIESPLSIWLLTGTSIIGVVIQGLALQWFFTKIEKIYSKRRTSKAVTKDLEKIN</sequence>
<accession>A0ABU6KIC4</accession>
<dbReference type="Gene3D" id="1.20.120.350">
    <property type="entry name" value="Voltage-gated potassium channels. Chain C"/>
    <property type="match status" value="1"/>
</dbReference>
<gene>
    <name evidence="6" type="ORF">QGM71_16405</name>
</gene>
<keyword evidence="2 5" id="KW-0812">Transmembrane</keyword>
<dbReference type="InterPro" id="IPR027359">
    <property type="entry name" value="Volt_channel_dom_sf"/>
</dbReference>
<dbReference type="SUPFAM" id="SSF81324">
    <property type="entry name" value="Voltage-gated potassium channels"/>
    <property type="match status" value="1"/>
</dbReference>
<keyword evidence="7" id="KW-1185">Reference proteome</keyword>
<feature type="transmembrane region" description="Helical" evidence="5">
    <location>
        <begin position="32"/>
        <end position="49"/>
    </location>
</feature>
<proteinExistence type="predicted"/>